<comment type="caution">
    <text evidence="2">The sequence shown here is derived from an EMBL/GenBank/DDBJ whole genome shotgun (WGS) entry which is preliminary data.</text>
</comment>
<keyword evidence="1" id="KW-1133">Transmembrane helix</keyword>
<evidence type="ECO:0000313" key="3">
    <source>
        <dbReference type="Proteomes" id="UP001235664"/>
    </source>
</evidence>
<dbReference type="EMBL" id="JAVAIL010000003">
    <property type="protein sequence ID" value="MDP4539773.1"/>
    <property type="molecule type" value="Genomic_DNA"/>
</dbReference>
<keyword evidence="1" id="KW-0812">Transmembrane</keyword>
<evidence type="ECO:0000256" key="1">
    <source>
        <dbReference type="SAM" id="Phobius"/>
    </source>
</evidence>
<evidence type="ECO:0000313" key="2">
    <source>
        <dbReference type="EMBL" id="MDP4539773.1"/>
    </source>
</evidence>
<dbReference type="Proteomes" id="UP001235664">
    <property type="component" value="Unassembled WGS sequence"/>
</dbReference>
<protein>
    <submittedName>
        <fullName evidence="2">Uncharacterized protein</fullName>
    </submittedName>
</protein>
<organism evidence="2 3">
    <name type="scientific">Qipengyuania benthica</name>
    <dbReference type="NCBI Taxonomy" id="3067651"/>
    <lineage>
        <taxon>Bacteria</taxon>
        <taxon>Pseudomonadati</taxon>
        <taxon>Pseudomonadota</taxon>
        <taxon>Alphaproteobacteria</taxon>
        <taxon>Sphingomonadales</taxon>
        <taxon>Erythrobacteraceae</taxon>
        <taxon>Qipengyuania</taxon>
    </lineage>
</organism>
<name>A0ABT9H8Z7_9SPHN</name>
<gene>
    <name evidence="2" type="ORF">Q9K01_09075</name>
</gene>
<proteinExistence type="predicted"/>
<reference evidence="2 3" key="1">
    <citation type="submission" date="2023-08" db="EMBL/GenBank/DDBJ databases">
        <title>genomic of DY56.</title>
        <authorList>
            <person name="Wang Y."/>
        </authorList>
    </citation>
    <scope>NUCLEOTIDE SEQUENCE [LARGE SCALE GENOMIC DNA]</scope>
    <source>
        <strain evidence="2 3">DY56-A-20</strain>
    </source>
</reference>
<dbReference type="RefSeq" id="WP_305929928.1">
    <property type="nucleotide sequence ID" value="NZ_JAVAIL010000003.1"/>
</dbReference>
<feature type="transmembrane region" description="Helical" evidence="1">
    <location>
        <begin position="14"/>
        <end position="32"/>
    </location>
</feature>
<accession>A0ABT9H8Z7</accession>
<sequence>MAEIPIEKKSGSKWLWILLALLALALIAWWLLDNDGDDVVEYTDETVVADTVPVATSMLVVGESVDLDAVEVTGLAGDMAFYIEMNGERVPVFFDQVPTPGDATEGEYDINPGSILNIEGEVRSATDTLPANADPSILGTSQNYIFANSIEMVGS</sequence>
<keyword evidence="1" id="KW-0472">Membrane</keyword>
<keyword evidence="3" id="KW-1185">Reference proteome</keyword>